<evidence type="ECO:0000313" key="3">
    <source>
        <dbReference type="Proteomes" id="UP001519064"/>
    </source>
</evidence>
<comment type="caution">
    <text evidence="2">The sequence shown here is derived from an EMBL/GenBank/DDBJ whole genome shotgun (WGS) entry which is preliminary data.</text>
</comment>
<evidence type="ECO:0008006" key="4">
    <source>
        <dbReference type="Google" id="ProtNLM"/>
    </source>
</evidence>
<feature type="region of interest" description="Disordered" evidence="1">
    <location>
        <begin position="50"/>
        <end position="120"/>
    </location>
</feature>
<keyword evidence="3" id="KW-1185">Reference proteome</keyword>
<name>A0ABS3XJ26_9ACTN</name>
<protein>
    <recommendedName>
        <fullName evidence="4">N-acetyltransferase domain-containing protein</fullName>
    </recommendedName>
</protein>
<evidence type="ECO:0000256" key="1">
    <source>
        <dbReference type="SAM" id="MobiDB-lite"/>
    </source>
</evidence>
<gene>
    <name evidence="2" type="ORF">ITI46_25540</name>
</gene>
<accession>A0ABS3XJ26</accession>
<evidence type="ECO:0000313" key="2">
    <source>
        <dbReference type="EMBL" id="MBO8194992.1"/>
    </source>
</evidence>
<proteinExistence type="predicted"/>
<reference evidence="2 3" key="1">
    <citation type="submission" date="2020-11" db="EMBL/GenBank/DDBJ databases">
        <title>Streptomyces spirodelae sp. nov., isolated from duckweed.</title>
        <authorList>
            <person name="Saimee Y."/>
            <person name="Duangmal K."/>
        </authorList>
    </citation>
    <scope>NUCLEOTIDE SEQUENCE [LARGE SCALE GENOMIC DNA]</scope>
    <source>
        <strain evidence="2 3">S16-07</strain>
    </source>
</reference>
<sequence>MPKRTEGASRSPGRGPDAAPPPPLPDLTGVTLRALRTCDDPAVTAAVESALQTPEELSRVWRSSGTNSGGGRLRRSGVAQPNTARAAGKRGVIRSTFGSIHGTSGPPPGPGDSVGRHEPL</sequence>
<organism evidence="2 3">
    <name type="scientific">Streptomyces oryzae</name>
    <dbReference type="NCBI Taxonomy" id="1434886"/>
    <lineage>
        <taxon>Bacteria</taxon>
        <taxon>Bacillati</taxon>
        <taxon>Actinomycetota</taxon>
        <taxon>Actinomycetes</taxon>
        <taxon>Kitasatosporales</taxon>
        <taxon>Streptomycetaceae</taxon>
        <taxon>Streptomyces</taxon>
    </lineage>
</organism>
<dbReference type="EMBL" id="JADKMA010000159">
    <property type="protein sequence ID" value="MBO8194992.1"/>
    <property type="molecule type" value="Genomic_DNA"/>
</dbReference>
<feature type="region of interest" description="Disordered" evidence="1">
    <location>
        <begin position="1"/>
        <end position="29"/>
    </location>
</feature>
<dbReference type="RefSeq" id="WP_209242188.1">
    <property type="nucleotide sequence ID" value="NZ_JADKMA010000159.1"/>
</dbReference>
<dbReference type="Proteomes" id="UP001519064">
    <property type="component" value="Unassembled WGS sequence"/>
</dbReference>